<dbReference type="PANTHER" id="PTHR33337">
    <property type="entry name" value="GFA DOMAIN-CONTAINING PROTEIN"/>
    <property type="match status" value="1"/>
</dbReference>
<name>A0A4D7DMH3_9HYPH</name>
<dbReference type="RefSeq" id="WP_037170582.1">
    <property type="nucleotide sequence ID" value="NZ_CP039691.1"/>
</dbReference>
<dbReference type="STRING" id="1367849.GCA_000518585_00037"/>
<dbReference type="EMBL" id="CP039691">
    <property type="protein sequence ID" value="QCI98075.1"/>
    <property type="molecule type" value="Genomic_DNA"/>
</dbReference>
<evidence type="ECO:0000313" key="8">
    <source>
        <dbReference type="Proteomes" id="UP000298545"/>
    </source>
</evidence>
<dbReference type="AlphaFoldDB" id="A0A4D7DMH3"/>
<gene>
    <name evidence="6" type="ORF">CFBP5473_09225</name>
    <name evidence="7" type="ORF">J5285_10485</name>
</gene>
<dbReference type="InterPro" id="IPR011057">
    <property type="entry name" value="Mss4-like_sf"/>
</dbReference>
<keyword evidence="4" id="KW-0456">Lyase</keyword>
<organism evidence="6 8">
    <name type="scientific">Agrobacterium larrymoorei</name>
    <dbReference type="NCBI Taxonomy" id="160699"/>
    <lineage>
        <taxon>Bacteria</taxon>
        <taxon>Pseudomonadati</taxon>
        <taxon>Pseudomonadota</taxon>
        <taxon>Alphaproteobacteria</taxon>
        <taxon>Hyphomicrobiales</taxon>
        <taxon>Rhizobiaceae</taxon>
        <taxon>Rhizobium/Agrobacterium group</taxon>
        <taxon>Agrobacterium</taxon>
    </lineage>
</organism>
<keyword evidence="3" id="KW-0862">Zinc</keyword>
<dbReference type="OrthoDB" id="9807246at2"/>
<reference evidence="7 9" key="2">
    <citation type="submission" date="2021-03" db="EMBL/GenBank/DDBJ databases">
        <title>Rapid diversification of plasmids in a genus of pathogenic and nitrogen fixing bacteria.</title>
        <authorList>
            <person name="Weisberg A.J."/>
            <person name="Miller M."/>
            <person name="Ream W."/>
            <person name="Grunwald N.J."/>
            <person name="Chang J.H."/>
        </authorList>
    </citation>
    <scope>NUCLEOTIDE SEQUENCE [LARGE SCALE GENOMIC DNA]</scope>
    <source>
        <strain evidence="7 9">AF3.44</strain>
    </source>
</reference>
<sequence>MSQLHANEQVAKEQGQCLCGAVRLEATIGARKIGVCHCSKCRRWSGGVFLAVECQDVFFDSTEQLGVYESSEWGERCFCKVCGSTMMWRSKDGSHKEVSVQVFNDPSSFTLASQIFIDEKPTSYSFAEATKNMTGPEFIAMITSAEQQQ</sequence>
<dbReference type="EMBL" id="CP072167">
    <property type="protein sequence ID" value="QYA06474.1"/>
    <property type="molecule type" value="Genomic_DNA"/>
</dbReference>
<dbReference type="Gene3D" id="3.90.1590.10">
    <property type="entry name" value="glutathione-dependent formaldehyde- activating enzyme (gfa)"/>
    <property type="match status" value="1"/>
</dbReference>
<dbReference type="Proteomes" id="UP000826513">
    <property type="component" value="Chromosome 1"/>
</dbReference>
<feature type="domain" description="CENP-V/GFA" evidence="5">
    <location>
        <begin position="13"/>
        <end position="125"/>
    </location>
</feature>
<dbReference type="PROSITE" id="PS51891">
    <property type="entry name" value="CENP_V_GFA"/>
    <property type="match status" value="1"/>
</dbReference>
<dbReference type="GO" id="GO:0046872">
    <property type="term" value="F:metal ion binding"/>
    <property type="evidence" value="ECO:0007669"/>
    <property type="project" value="UniProtKB-KW"/>
</dbReference>
<keyword evidence="9" id="KW-1185">Reference proteome</keyword>
<evidence type="ECO:0000313" key="9">
    <source>
        <dbReference type="Proteomes" id="UP000826513"/>
    </source>
</evidence>
<accession>A0A4D7DMH3</accession>
<dbReference type="KEGG" id="alf:CFBP5473_09225"/>
<dbReference type="GO" id="GO:0016846">
    <property type="term" value="F:carbon-sulfur lyase activity"/>
    <property type="evidence" value="ECO:0007669"/>
    <property type="project" value="InterPro"/>
</dbReference>
<dbReference type="PANTHER" id="PTHR33337:SF40">
    <property type="entry name" value="CENP-V_GFA DOMAIN-CONTAINING PROTEIN-RELATED"/>
    <property type="match status" value="1"/>
</dbReference>
<evidence type="ECO:0000313" key="7">
    <source>
        <dbReference type="EMBL" id="QYA06474.1"/>
    </source>
</evidence>
<evidence type="ECO:0000259" key="5">
    <source>
        <dbReference type="PROSITE" id="PS51891"/>
    </source>
</evidence>
<dbReference type="SUPFAM" id="SSF51316">
    <property type="entry name" value="Mss4-like"/>
    <property type="match status" value="1"/>
</dbReference>
<dbReference type="Pfam" id="PF04828">
    <property type="entry name" value="GFA"/>
    <property type="match status" value="1"/>
</dbReference>
<reference evidence="6 8" key="1">
    <citation type="submission" date="2019-04" db="EMBL/GenBank/DDBJ databases">
        <title>Complete genome sequence of Agrobacterium larrymoorei CFBP5473.</title>
        <authorList>
            <person name="Haryono M."/>
            <person name="Chou L."/>
            <person name="Lin Y.-C."/>
            <person name="Lai E.-M."/>
            <person name="Kuo C.-H."/>
        </authorList>
    </citation>
    <scope>NUCLEOTIDE SEQUENCE [LARGE SCALE GENOMIC DNA]</scope>
    <source>
        <strain evidence="6 8">CFBP5473</strain>
    </source>
</reference>
<evidence type="ECO:0000256" key="3">
    <source>
        <dbReference type="ARBA" id="ARBA00022833"/>
    </source>
</evidence>
<comment type="similarity">
    <text evidence="1">Belongs to the Gfa family.</text>
</comment>
<proteinExistence type="inferred from homology"/>
<keyword evidence="2" id="KW-0479">Metal-binding</keyword>
<evidence type="ECO:0000256" key="4">
    <source>
        <dbReference type="ARBA" id="ARBA00023239"/>
    </source>
</evidence>
<dbReference type="InterPro" id="IPR006913">
    <property type="entry name" value="CENP-V/GFA"/>
</dbReference>
<dbReference type="Proteomes" id="UP000298545">
    <property type="component" value="Chromosome circular"/>
</dbReference>
<protein>
    <submittedName>
        <fullName evidence="6">GFA family protein</fullName>
    </submittedName>
</protein>
<evidence type="ECO:0000313" key="6">
    <source>
        <dbReference type="EMBL" id="QCI98075.1"/>
    </source>
</evidence>
<evidence type="ECO:0000256" key="1">
    <source>
        <dbReference type="ARBA" id="ARBA00005495"/>
    </source>
</evidence>
<evidence type="ECO:0000256" key="2">
    <source>
        <dbReference type="ARBA" id="ARBA00022723"/>
    </source>
</evidence>